<keyword evidence="6" id="KW-1185">Reference proteome</keyword>
<organism evidence="5 6">
    <name type="scientific">Clostridium argentinense CDC 2741</name>
    <dbReference type="NCBI Taxonomy" id="1418104"/>
    <lineage>
        <taxon>Bacteria</taxon>
        <taxon>Bacillati</taxon>
        <taxon>Bacillota</taxon>
        <taxon>Clostridia</taxon>
        <taxon>Eubacteriales</taxon>
        <taxon>Clostridiaceae</taxon>
        <taxon>Clostridium</taxon>
    </lineage>
</organism>
<name>A0A0C1QTQ5_9CLOT</name>
<keyword evidence="3" id="KW-0804">Transcription</keyword>
<dbReference type="SUPFAM" id="SSF51215">
    <property type="entry name" value="Regulatory protein AraC"/>
    <property type="match status" value="1"/>
</dbReference>
<dbReference type="Gene3D" id="2.60.120.10">
    <property type="entry name" value="Jelly Rolls"/>
    <property type="match status" value="1"/>
</dbReference>
<dbReference type="InterPro" id="IPR018060">
    <property type="entry name" value="HTH_AraC"/>
</dbReference>
<keyword evidence="5" id="KW-0378">Hydrolase</keyword>
<dbReference type="GO" id="GO:0016787">
    <property type="term" value="F:hydrolase activity"/>
    <property type="evidence" value="ECO:0007669"/>
    <property type="project" value="UniProtKB-KW"/>
</dbReference>
<dbReference type="InterPro" id="IPR018062">
    <property type="entry name" value="HTH_AraC-typ_CS"/>
</dbReference>
<dbReference type="InterPro" id="IPR009057">
    <property type="entry name" value="Homeodomain-like_sf"/>
</dbReference>
<dbReference type="SUPFAM" id="SSF51011">
    <property type="entry name" value="Glycosyl hydrolase domain"/>
    <property type="match status" value="1"/>
</dbReference>
<evidence type="ECO:0000313" key="6">
    <source>
        <dbReference type="Proteomes" id="UP000031366"/>
    </source>
</evidence>
<evidence type="ECO:0000313" key="5">
    <source>
        <dbReference type="EMBL" id="KIE44362.1"/>
    </source>
</evidence>
<dbReference type="Gene3D" id="2.60.40.1500">
    <property type="entry name" value="Glycosyl hydrolase domain, family 39"/>
    <property type="match status" value="1"/>
</dbReference>
<dbReference type="RefSeq" id="WP_039636809.1">
    <property type="nucleotide sequence ID" value="NZ_AYSO01000020.1"/>
</dbReference>
<evidence type="ECO:0000256" key="1">
    <source>
        <dbReference type="ARBA" id="ARBA00023015"/>
    </source>
</evidence>
<dbReference type="Gene3D" id="1.10.10.60">
    <property type="entry name" value="Homeodomain-like"/>
    <property type="match status" value="2"/>
</dbReference>
<dbReference type="PANTHER" id="PTHR43280">
    <property type="entry name" value="ARAC-FAMILY TRANSCRIPTIONAL REGULATOR"/>
    <property type="match status" value="1"/>
</dbReference>
<dbReference type="Gene3D" id="3.20.20.80">
    <property type="entry name" value="Glycosidases"/>
    <property type="match status" value="1"/>
</dbReference>
<dbReference type="GO" id="GO:0003700">
    <property type="term" value="F:DNA-binding transcription factor activity"/>
    <property type="evidence" value="ECO:0007669"/>
    <property type="project" value="InterPro"/>
</dbReference>
<evidence type="ECO:0000256" key="2">
    <source>
        <dbReference type="ARBA" id="ARBA00023125"/>
    </source>
</evidence>
<dbReference type="SMART" id="SM00342">
    <property type="entry name" value="HTH_ARAC"/>
    <property type="match status" value="1"/>
</dbReference>
<keyword evidence="2" id="KW-0238">DNA-binding</keyword>
<evidence type="ECO:0000256" key="3">
    <source>
        <dbReference type="ARBA" id="ARBA00023163"/>
    </source>
</evidence>
<dbReference type="AlphaFoldDB" id="A0A0C1QTQ5"/>
<dbReference type="InterPro" id="IPR014710">
    <property type="entry name" value="RmlC-like_jellyroll"/>
</dbReference>
<evidence type="ECO:0000259" key="4">
    <source>
        <dbReference type="PROSITE" id="PS01124"/>
    </source>
</evidence>
<proteinExistence type="predicted"/>
<gene>
    <name evidence="5" type="ORF">U732_748</name>
</gene>
<comment type="caution">
    <text evidence="5">The sequence shown here is derived from an EMBL/GenBank/DDBJ whole genome shotgun (WGS) entry which is preliminary data.</text>
</comment>
<accession>A0A0C1QTQ5</accession>
<protein>
    <submittedName>
        <fullName evidence="5">Glycosyl hydrolases 39 family protein</fullName>
    </submittedName>
</protein>
<dbReference type="OrthoDB" id="9776971at2"/>
<keyword evidence="1" id="KW-0805">Transcription regulation</keyword>
<sequence>MRLEYTNFRENLPVEVELVNIKEYPIHWHKHLEILFVLKGTINVTIESETYEVEEREIEIINTEEAHRIYSDDEENKVLMFHIDLKFFEQFYEDIKNMFFYVNSSDVGVQNEEKYEVIRNYLSIVLCEVVQKQDDYDEMIEETLIELLYHLINNFHYLMYEKEELKDNEEQLERYHRIVKYIYHNYNNKISLQDIAKKEFLSTHYLSHEIKNTMGLSFKEFVNLTRVEESIKLLLDTDMTISDISEEVGFSHSRYYNKHFKKHYKLTPKQYRKKYKVDEKDLEKIKKIDYLDIKEAIDYVSEYLDDYERFNYEEKIIRLQIDAAESKGNFNHDYKEVIYLGYGYDLLKENHRKYIKNIQDNIGFEYGKITKLFSKHLGIFENSEFINFMYIKQIVDFLLSMQLRPFIVIENKNFEDDNLIYILKYFIKFFTEEYGTYEFKKWKFQLHKSIEGELKEQIIELFTEQYSLQLIDESYVESKTVNPIYDTSYMLPYIINKATLETESKDFIKAVDVIQKDINIDNQLFIGDSGIINSFGIKKPSYFAYYLLSQLGDTLVCKGEGYIVTSKGDDLQILLYTHSEDLENLIELEELRKKRGSKNVKEKKYFLNITNLYHDYRVIMYEISEKKGSAFNYWLNLGKPQFIEEDEIEILSKAAFPSIKFKYARKSTVFHLAPNIDGYGATLILLKKVQKHPF</sequence>
<dbReference type="InterPro" id="IPR037923">
    <property type="entry name" value="HTH-like"/>
</dbReference>
<dbReference type="InterPro" id="IPR003313">
    <property type="entry name" value="AraC-bd"/>
</dbReference>
<dbReference type="Proteomes" id="UP000031366">
    <property type="component" value="Unassembled WGS sequence"/>
</dbReference>
<dbReference type="Pfam" id="PF02311">
    <property type="entry name" value="AraC_binding"/>
    <property type="match status" value="1"/>
</dbReference>
<dbReference type="PROSITE" id="PS00041">
    <property type="entry name" value="HTH_ARAC_FAMILY_1"/>
    <property type="match status" value="1"/>
</dbReference>
<dbReference type="SUPFAM" id="SSF46689">
    <property type="entry name" value="Homeodomain-like"/>
    <property type="match status" value="1"/>
</dbReference>
<dbReference type="Pfam" id="PF12833">
    <property type="entry name" value="HTH_18"/>
    <property type="match status" value="1"/>
</dbReference>
<dbReference type="GO" id="GO:0043565">
    <property type="term" value="F:sequence-specific DNA binding"/>
    <property type="evidence" value="ECO:0007669"/>
    <property type="project" value="InterPro"/>
</dbReference>
<dbReference type="EMBL" id="AYSO01000020">
    <property type="protein sequence ID" value="KIE44362.1"/>
    <property type="molecule type" value="Genomic_DNA"/>
</dbReference>
<dbReference type="STRING" id="29341.RSJ17_06540"/>
<reference evidence="5 6" key="1">
    <citation type="journal article" date="2015" name="Infect. Genet. Evol.">
        <title>Genomic sequences of six botulinum neurotoxin-producing strains representing three clostridial species illustrate the mobility and diversity of botulinum neurotoxin genes.</title>
        <authorList>
            <person name="Smith T.J."/>
            <person name="Hill K.K."/>
            <person name="Xie G."/>
            <person name="Foley B.T."/>
            <person name="Williamson C.H."/>
            <person name="Foster J.T."/>
            <person name="Johnson S.L."/>
            <person name="Chertkov O."/>
            <person name="Teshima H."/>
            <person name="Gibbons H.S."/>
            <person name="Johnsky L.A."/>
            <person name="Karavis M.A."/>
            <person name="Smith L.A."/>
        </authorList>
    </citation>
    <scope>NUCLEOTIDE SEQUENCE [LARGE SCALE GENOMIC DNA]</scope>
    <source>
        <strain evidence="5 6">CDC 2741</strain>
    </source>
</reference>
<dbReference type="PROSITE" id="PS01124">
    <property type="entry name" value="HTH_ARAC_FAMILY_2"/>
    <property type="match status" value="1"/>
</dbReference>
<dbReference type="PANTHER" id="PTHR43280:SF34">
    <property type="entry name" value="ARAC-FAMILY TRANSCRIPTIONAL REGULATOR"/>
    <property type="match status" value="1"/>
</dbReference>
<feature type="domain" description="HTH araC/xylS-type" evidence="4">
    <location>
        <begin position="176"/>
        <end position="274"/>
    </location>
</feature>